<evidence type="ECO:0000313" key="7">
    <source>
        <dbReference type="EMBL" id="KAG8225790.1"/>
    </source>
</evidence>
<dbReference type="Gene3D" id="6.10.250.3080">
    <property type="match status" value="1"/>
</dbReference>
<comment type="similarity">
    <text evidence="1 5">Belongs to the peptidase S8 family.</text>
</comment>
<dbReference type="GO" id="GO:0005829">
    <property type="term" value="C:cytosol"/>
    <property type="evidence" value="ECO:0007669"/>
    <property type="project" value="TreeGrafter"/>
</dbReference>
<dbReference type="GO" id="GO:0008240">
    <property type="term" value="F:tripeptidyl-peptidase activity"/>
    <property type="evidence" value="ECO:0007669"/>
    <property type="project" value="TreeGrafter"/>
</dbReference>
<dbReference type="SUPFAM" id="SSF52743">
    <property type="entry name" value="Subtilisin-like"/>
    <property type="match status" value="1"/>
</dbReference>
<comment type="caution">
    <text evidence="7">The sequence shown here is derived from an EMBL/GenBank/DDBJ whole genome shotgun (WGS) entry which is preliminary data.</text>
</comment>
<keyword evidence="8" id="KW-1185">Reference proteome</keyword>
<dbReference type="PROSITE" id="PS51892">
    <property type="entry name" value="SUBTILASE"/>
    <property type="match status" value="1"/>
</dbReference>
<dbReference type="InterPro" id="IPR015500">
    <property type="entry name" value="Peptidase_S8_subtilisin-rel"/>
</dbReference>
<organism evidence="7 8">
    <name type="scientific">Ladona fulva</name>
    <name type="common">Scarce chaser dragonfly</name>
    <name type="synonym">Libellula fulva</name>
    <dbReference type="NCBI Taxonomy" id="123851"/>
    <lineage>
        <taxon>Eukaryota</taxon>
        <taxon>Metazoa</taxon>
        <taxon>Ecdysozoa</taxon>
        <taxon>Arthropoda</taxon>
        <taxon>Hexapoda</taxon>
        <taxon>Insecta</taxon>
        <taxon>Pterygota</taxon>
        <taxon>Palaeoptera</taxon>
        <taxon>Odonata</taxon>
        <taxon>Epiprocta</taxon>
        <taxon>Anisoptera</taxon>
        <taxon>Libelluloidea</taxon>
        <taxon>Libellulidae</taxon>
        <taxon>Ladona</taxon>
    </lineage>
</organism>
<dbReference type="GO" id="GO:0006508">
    <property type="term" value="P:proteolysis"/>
    <property type="evidence" value="ECO:0007669"/>
    <property type="project" value="UniProtKB-KW"/>
</dbReference>
<dbReference type="OrthoDB" id="10256524at2759"/>
<gene>
    <name evidence="7" type="ORF">J437_LFUL005597</name>
</gene>
<evidence type="ECO:0000256" key="2">
    <source>
        <dbReference type="ARBA" id="ARBA00022670"/>
    </source>
</evidence>
<keyword evidence="4" id="KW-0720">Serine protease</keyword>
<dbReference type="GO" id="GO:0004252">
    <property type="term" value="F:serine-type endopeptidase activity"/>
    <property type="evidence" value="ECO:0007669"/>
    <property type="project" value="InterPro"/>
</dbReference>
<dbReference type="InterPro" id="IPR036852">
    <property type="entry name" value="Peptidase_S8/S53_dom_sf"/>
</dbReference>
<accession>A0A8K0JZY1</accession>
<dbReference type="EMBL" id="KZ308254">
    <property type="protein sequence ID" value="KAG8225790.1"/>
    <property type="molecule type" value="Genomic_DNA"/>
</dbReference>
<comment type="caution">
    <text evidence="5">Lacks conserved residue(s) required for the propagation of feature annotation.</text>
</comment>
<keyword evidence="2" id="KW-0645">Protease</keyword>
<keyword evidence="3" id="KW-0378">Hydrolase</keyword>
<feature type="domain" description="Peptidase S8/S53" evidence="6">
    <location>
        <begin position="34"/>
        <end position="295"/>
    </location>
</feature>
<dbReference type="InterPro" id="IPR050131">
    <property type="entry name" value="Peptidase_S8_subtilisin-like"/>
</dbReference>
<dbReference type="PRINTS" id="PR00723">
    <property type="entry name" value="SUBTILISIN"/>
</dbReference>
<reference evidence="7" key="1">
    <citation type="submission" date="2013-04" db="EMBL/GenBank/DDBJ databases">
        <authorList>
            <person name="Qu J."/>
            <person name="Murali S.C."/>
            <person name="Bandaranaike D."/>
            <person name="Bellair M."/>
            <person name="Blankenburg K."/>
            <person name="Chao H."/>
            <person name="Dinh H."/>
            <person name="Doddapaneni H."/>
            <person name="Downs B."/>
            <person name="Dugan-Rocha S."/>
            <person name="Elkadiri S."/>
            <person name="Gnanaolivu R.D."/>
            <person name="Hernandez B."/>
            <person name="Javaid M."/>
            <person name="Jayaseelan J.C."/>
            <person name="Lee S."/>
            <person name="Li M."/>
            <person name="Ming W."/>
            <person name="Munidasa M."/>
            <person name="Muniz J."/>
            <person name="Nguyen L."/>
            <person name="Ongeri F."/>
            <person name="Osuji N."/>
            <person name="Pu L.-L."/>
            <person name="Puazo M."/>
            <person name="Qu C."/>
            <person name="Quiroz J."/>
            <person name="Raj R."/>
            <person name="Weissenberger G."/>
            <person name="Xin Y."/>
            <person name="Zou X."/>
            <person name="Han Y."/>
            <person name="Richards S."/>
            <person name="Worley K."/>
            <person name="Muzny D."/>
            <person name="Gibbs R."/>
        </authorList>
    </citation>
    <scope>NUCLEOTIDE SEQUENCE</scope>
    <source>
        <strain evidence="7">Sampled in the wild</strain>
    </source>
</reference>
<evidence type="ECO:0000256" key="5">
    <source>
        <dbReference type="PROSITE-ProRule" id="PRU01240"/>
    </source>
</evidence>
<sequence length="298" mass="32683">MASAIDKEFPVWALLPKRETGVISFLNKYPEYDGRGTVIAIFDSGVDPGAPGLQVTSDGKPKVIDRIDCSGAGDVDTSTVAEAKNGELIGISGRKLKIPPNWVNPSGVYHLGIKNAFELYPSKLKERVEKRRKEELWDPQHKLALAEATRKLQEFEAKNPQPVGKDKLKKDDLESQVEVLNNLEKKYCDVGPAYDCIVFHDGDMWRVCIDTSEKGDLASCRVLGPFRQTRDFAPLTQLDQLHYSVNVHNDGNTLEIVGMCSSHGTHVAAIAAAYFPDAPEKNGIAPGAQIVSLTIGLK</sequence>
<dbReference type="Proteomes" id="UP000792457">
    <property type="component" value="Unassembled WGS sequence"/>
</dbReference>
<dbReference type="AlphaFoldDB" id="A0A8K0JZY1"/>
<evidence type="ECO:0000259" key="6">
    <source>
        <dbReference type="Pfam" id="PF00082"/>
    </source>
</evidence>
<dbReference type="InterPro" id="IPR000209">
    <property type="entry name" value="Peptidase_S8/S53_dom"/>
</dbReference>
<reference evidence="7" key="2">
    <citation type="submission" date="2017-10" db="EMBL/GenBank/DDBJ databases">
        <title>Ladona fulva Genome sequencing and assembly.</title>
        <authorList>
            <person name="Murali S."/>
            <person name="Richards S."/>
            <person name="Bandaranaike D."/>
            <person name="Bellair M."/>
            <person name="Blankenburg K."/>
            <person name="Chao H."/>
            <person name="Dinh H."/>
            <person name="Doddapaneni H."/>
            <person name="Dugan-Rocha S."/>
            <person name="Elkadiri S."/>
            <person name="Gnanaolivu R."/>
            <person name="Hernandez B."/>
            <person name="Skinner E."/>
            <person name="Javaid M."/>
            <person name="Lee S."/>
            <person name="Li M."/>
            <person name="Ming W."/>
            <person name="Munidasa M."/>
            <person name="Muniz J."/>
            <person name="Nguyen L."/>
            <person name="Hughes D."/>
            <person name="Osuji N."/>
            <person name="Pu L.-L."/>
            <person name="Puazo M."/>
            <person name="Qu C."/>
            <person name="Quiroz J."/>
            <person name="Raj R."/>
            <person name="Weissenberger G."/>
            <person name="Xin Y."/>
            <person name="Zou X."/>
            <person name="Han Y."/>
            <person name="Worley K."/>
            <person name="Muzny D."/>
            <person name="Gibbs R."/>
        </authorList>
    </citation>
    <scope>NUCLEOTIDE SEQUENCE</scope>
    <source>
        <strain evidence="7">Sampled in the wild</strain>
    </source>
</reference>
<dbReference type="PANTHER" id="PTHR43806:SF14">
    <property type="entry name" value="TRIPEPTIDYL-PEPTIDASE 2"/>
    <property type="match status" value="1"/>
</dbReference>
<evidence type="ECO:0000256" key="4">
    <source>
        <dbReference type="ARBA" id="ARBA00022825"/>
    </source>
</evidence>
<evidence type="ECO:0000313" key="8">
    <source>
        <dbReference type="Proteomes" id="UP000792457"/>
    </source>
</evidence>
<name>A0A8K0JZY1_LADFU</name>
<dbReference type="Gene3D" id="3.40.50.200">
    <property type="entry name" value="Peptidase S8/S53 domain"/>
    <property type="match status" value="2"/>
</dbReference>
<proteinExistence type="inferred from homology"/>
<protein>
    <recommendedName>
        <fullName evidence="6">Peptidase S8/S53 domain-containing protein</fullName>
    </recommendedName>
</protein>
<evidence type="ECO:0000256" key="3">
    <source>
        <dbReference type="ARBA" id="ARBA00022801"/>
    </source>
</evidence>
<dbReference type="Pfam" id="PF00082">
    <property type="entry name" value="Peptidase_S8"/>
    <property type="match status" value="1"/>
</dbReference>
<evidence type="ECO:0000256" key="1">
    <source>
        <dbReference type="ARBA" id="ARBA00011073"/>
    </source>
</evidence>
<dbReference type="PANTHER" id="PTHR43806">
    <property type="entry name" value="PEPTIDASE S8"/>
    <property type="match status" value="1"/>
</dbReference>